<evidence type="ECO:0000256" key="4">
    <source>
        <dbReference type="ARBA" id="ARBA00022692"/>
    </source>
</evidence>
<keyword evidence="3" id="KW-1003">Cell membrane</keyword>
<organism evidence="8 9">
    <name type="scientific">Phyllobacterium pellucidum</name>
    <dbReference type="NCBI Taxonomy" id="2740464"/>
    <lineage>
        <taxon>Bacteria</taxon>
        <taxon>Pseudomonadati</taxon>
        <taxon>Pseudomonadota</taxon>
        <taxon>Alphaproteobacteria</taxon>
        <taxon>Hyphomicrobiales</taxon>
        <taxon>Phyllobacteriaceae</taxon>
        <taxon>Phyllobacterium</taxon>
    </lineage>
</organism>
<evidence type="ECO:0000256" key="5">
    <source>
        <dbReference type="ARBA" id="ARBA00022989"/>
    </source>
</evidence>
<dbReference type="NCBIfam" id="NF004671">
    <property type="entry name" value="PRK06010.1"/>
    <property type="match status" value="1"/>
</dbReference>
<keyword evidence="8" id="KW-0966">Cell projection</keyword>
<dbReference type="RefSeq" id="WP_027233065.1">
    <property type="nucleotide sequence ID" value="NZ_JABUMX010000007.1"/>
</dbReference>
<comment type="similarity">
    <text evidence="2">Belongs to the FliQ/MopD/SpaQ family.</text>
</comment>
<evidence type="ECO:0000313" key="9">
    <source>
        <dbReference type="Proteomes" id="UP000550508"/>
    </source>
</evidence>
<name>A0A849VXY2_9HYPH</name>
<keyword evidence="8" id="KW-0282">Flagellum</keyword>
<keyword evidence="8" id="KW-0969">Cilium</keyword>
<dbReference type="InterPro" id="IPR002191">
    <property type="entry name" value="Bac_export_3"/>
</dbReference>
<keyword evidence="5 7" id="KW-1133">Transmembrane helix</keyword>
<dbReference type="Pfam" id="PF01313">
    <property type="entry name" value="Bac_export_3"/>
    <property type="match status" value="1"/>
</dbReference>
<dbReference type="PANTHER" id="PTHR34040:SF2">
    <property type="entry name" value="FLAGELLAR BIOSYNTHETIC PROTEIN FLIQ"/>
    <property type="match status" value="1"/>
</dbReference>
<comment type="subcellular location">
    <subcellularLocation>
        <location evidence="1">Cell membrane</location>
        <topology evidence="1">Multi-pass membrane protein</topology>
    </subcellularLocation>
</comment>
<feature type="transmembrane region" description="Helical" evidence="7">
    <location>
        <begin position="12"/>
        <end position="38"/>
    </location>
</feature>
<accession>A0A849VXY2</accession>
<dbReference type="PIRSF" id="PIRSF004669">
    <property type="entry name" value="FliQ"/>
    <property type="match status" value="1"/>
</dbReference>
<protein>
    <submittedName>
        <fullName evidence="8">Flagellar biosynthetic protein FliQ</fullName>
    </submittedName>
</protein>
<comment type="caution">
    <text evidence="8">The sequence shown here is derived from an EMBL/GenBank/DDBJ whole genome shotgun (WGS) entry which is preliminary data.</text>
</comment>
<evidence type="ECO:0000256" key="2">
    <source>
        <dbReference type="ARBA" id="ARBA00006156"/>
    </source>
</evidence>
<evidence type="ECO:0000256" key="1">
    <source>
        <dbReference type="ARBA" id="ARBA00004651"/>
    </source>
</evidence>
<keyword evidence="9" id="KW-1185">Reference proteome</keyword>
<dbReference type="Proteomes" id="UP000550508">
    <property type="component" value="Unassembled WGS sequence"/>
</dbReference>
<reference evidence="8 9" key="1">
    <citation type="submission" date="2020-05" db="EMBL/GenBank/DDBJ databases">
        <authorList>
            <person name="Kim M.K."/>
        </authorList>
    </citation>
    <scope>NUCLEOTIDE SEQUENCE [LARGE SCALE GENOMIC DNA]</scope>
    <source>
        <strain evidence="8 9">BT25</strain>
    </source>
</reference>
<feature type="transmembrane region" description="Helical" evidence="7">
    <location>
        <begin position="50"/>
        <end position="69"/>
    </location>
</feature>
<proteinExistence type="inferred from homology"/>
<gene>
    <name evidence="8" type="primary">fliQ</name>
    <name evidence="8" type="ORF">HQ945_20705</name>
</gene>
<dbReference type="AlphaFoldDB" id="A0A849VXY2"/>
<dbReference type="GO" id="GO:0005886">
    <property type="term" value="C:plasma membrane"/>
    <property type="evidence" value="ECO:0007669"/>
    <property type="project" value="UniProtKB-SubCell"/>
</dbReference>
<sequence length="89" mass="9387">MNEADALDIVNQAIWTVIVASGPAVGAAMFAGVCIALFQALTQIQEITLTFVPKILAILAVLALTAPFVGSQINTLTLLVYSRIEHGFS</sequence>
<evidence type="ECO:0000313" key="8">
    <source>
        <dbReference type="EMBL" id="NTS33684.1"/>
    </source>
</evidence>
<dbReference type="PANTHER" id="PTHR34040">
    <property type="entry name" value="FLAGELLAR BIOSYNTHETIC PROTEIN FLIQ"/>
    <property type="match status" value="1"/>
</dbReference>
<dbReference type="PRINTS" id="PR00952">
    <property type="entry name" value="TYPE3IMQPROT"/>
</dbReference>
<dbReference type="EMBL" id="JABUMX010000007">
    <property type="protein sequence ID" value="NTS33684.1"/>
    <property type="molecule type" value="Genomic_DNA"/>
</dbReference>
<evidence type="ECO:0000256" key="3">
    <source>
        <dbReference type="ARBA" id="ARBA00022475"/>
    </source>
</evidence>
<evidence type="ECO:0000256" key="7">
    <source>
        <dbReference type="SAM" id="Phobius"/>
    </source>
</evidence>
<keyword evidence="6 7" id="KW-0472">Membrane</keyword>
<keyword evidence="4 7" id="KW-0812">Transmembrane</keyword>
<evidence type="ECO:0000256" key="6">
    <source>
        <dbReference type="ARBA" id="ARBA00023136"/>
    </source>
</evidence>
<dbReference type="GO" id="GO:0009306">
    <property type="term" value="P:protein secretion"/>
    <property type="evidence" value="ECO:0007669"/>
    <property type="project" value="InterPro"/>
</dbReference>